<evidence type="ECO:0000256" key="2">
    <source>
        <dbReference type="ARBA" id="ARBA00022722"/>
    </source>
</evidence>
<evidence type="ECO:0000259" key="8">
    <source>
        <dbReference type="Pfam" id="PF13742"/>
    </source>
</evidence>
<dbReference type="NCBIfam" id="TIGR00237">
    <property type="entry name" value="xseA"/>
    <property type="match status" value="1"/>
</dbReference>
<keyword evidence="1 5" id="KW-0963">Cytoplasm</keyword>
<feature type="domain" description="OB-fold nucleic acid binding" evidence="8">
    <location>
        <begin position="8"/>
        <end position="102"/>
    </location>
</feature>
<evidence type="ECO:0000313" key="9">
    <source>
        <dbReference type="EMBL" id="WEG35569.1"/>
    </source>
</evidence>
<comment type="subcellular location">
    <subcellularLocation>
        <location evidence="5 6">Cytoplasm</location>
    </subcellularLocation>
</comment>
<dbReference type="Proteomes" id="UP001220478">
    <property type="component" value="Chromosome"/>
</dbReference>
<dbReference type="EMBL" id="CP118868">
    <property type="protein sequence ID" value="WEG35569.1"/>
    <property type="molecule type" value="Genomic_DNA"/>
</dbReference>
<sequence length="436" mass="49855">MSEKIIVSVQQLNAFMEKYIANNRSLQQFYIRGEISGHKYYSASGHHYFSLKDSEAQVSCVMYAQMAKSLTCKLVDGLKVVCLARAGFYSRDGKFQIYILSVTPEGQGNLYQAYLQLKKRLEDEGLFAAEHKRPLPLLPGRVAVVTSASGAVIRDIIKVGRRRYPNLDILLFPCNVQGDKAAAEMIAALKAIRQRDDISVIIIGRGGGSMEDLWCFNDEQLAREIYRAKVPVVSAVGHEVDFTIADFVADKRAATPSHAAEMVFPEQKEYLQRINNLRQRQNAILRAKLQLSATKYQHLRQSRYLFRPQLWLAEHFEIIDKLKRRMTDSLTLPLQRESEIFRRWQRRLEQAVNDKQQQTERSYISLYQRLFALNPLLHLQRGYAYISKSNGQKLLQAQDAEIGKDIIVQLADGSLTCLVQDKHLNPVDAYGQRGKE</sequence>
<dbReference type="GO" id="GO:0008855">
    <property type="term" value="F:exodeoxyribonuclease VII activity"/>
    <property type="evidence" value="ECO:0007669"/>
    <property type="project" value="UniProtKB-EC"/>
</dbReference>
<proteinExistence type="inferred from homology"/>
<dbReference type="InterPro" id="IPR003753">
    <property type="entry name" value="Exonuc_VII_L"/>
</dbReference>
<dbReference type="HAMAP" id="MF_00378">
    <property type="entry name" value="Exonuc_7_L"/>
    <property type="match status" value="1"/>
</dbReference>
<reference evidence="9 10" key="1">
    <citation type="submission" date="2023-02" db="EMBL/GenBank/DDBJ databases">
        <title>Novel Oscillospiraceae bacterial genomes.</title>
        <authorList>
            <person name="Srinivasan S."/>
            <person name="Austin M.N."/>
            <person name="Fiedler T.L."/>
            <person name="Strenk S.M."/>
            <person name="Agnew K.J."/>
            <person name="Nagana Gowda G.A."/>
            <person name="Raftery D."/>
            <person name="Beamer M.A."/>
            <person name="Achilles S.L."/>
            <person name="Wiesenfeld H.C."/>
            <person name="Fredricks D.N."/>
            <person name="Hillier S.L."/>
        </authorList>
    </citation>
    <scope>NUCLEOTIDE SEQUENCE [LARGE SCALE GENOMIC DNA]</scope>
    <source>
        <strain evidence="9 10">CHIC02 1186E3-8</strain>
    </source>
</reference>
<keyword evidence="2 5" id="KW-0540">Nuclease</keyword>
<dbReference type="PANTHER" id="PTHR30008:SF0">
    <property type="entry name" value="EXODEOXYRIBONUCLEASE 7 LARGE SUBUNIT"/>
    <property type="match status" value="1"/>
</dbReference>
<evidence type="ECO:0000256" key="6">
    <source>
        <dbReference type="RuleBase" id="RU004355"/>
    </source>
</evidence>
<evidence type="ECO:0000313" key="10">
    <source>
        <dbReference type="Proteomes" id="UP001220478"/>
    </source>
</evidence>
<keyword evidence="4 5" id="KW-0269">Exonuclease</keyword>
<dbReference type="Pfam" id="PF13742">
    <property type="entry name" value="tRNA_anti_2"/>
    <property type="match status" value="1"/>
</dbReference>
<name>A0ABY8C6K5_9FIRM</name>
<evidence type="ECO:0000256" key="1">
    <source>
        <dbReference type="ARBA" id="ARBA00022490"/>
    </source>
</evidence>
<evidence type="ECO:0000256" key="3">
    <source>
        <dbReference type="ARBA" id="ARBA00022801"/>
    </source>
</evidence>
<dbReference type="InterPro" id="IPR025824">
    <property type="entry name" value="OB-fold_nuc-bd_dom"/>
</dbReference>
<dbReference type="EC" id="3.1.11.6" evidence="5"/>
<comment type="similarity">
    <text evidence="5 6">Belongs to the XseA family.</text>
</comment>
<comment type="function">
    <text evidence="5">Bidirectionally degrades single-stranded DNA into large acid-insoluble oligonucleotides, which are then degraded further into small acid-soluble oligonucleotides.</text>
</comment>
<dbReference type="PANTHER" id="PTHR30008">
    <property type="entry name" value="EXODEOXYRIBONUCLEASE 7 LARGE SUBUNIT"/>
    <property type="match status" value="1"/>
</dbReference>
<accession>A0ABY8C6K5</accession>
<dbReference type="Pfam" id="PF02601">
    <property type="entry name" value="Exonuc_VII_L"/>
    <property type="match status" value="1"/>
</dbReference>
<feature type="domain" description="Exonuclease VII large subunit C-terminal" evidence="7">
    <location>
        <begin position="126"/>
        <end position="417"/>
    </location>
</feature>
<gene>
    <name evidence="5 9" type="primary">xseA</name>
    <name evidence="9" type="ORF">PYS61_06545</name>
</gene>
<comment type="subunit">
    <text evidence="5">Heterooligomer composed of large and small subunits.</text>
</comment>
<dbReference type="CDD" id="cd04489">
    <property type="entry name" value="ExoVII_LU_OBF"/>
    <property type="match status" value="1"/>
</dbReference>
<dbReference type="InterPro" id="IPR020579">
    <property type="entry name" value="Exonuc_VII_lsu_C"/>
</dbReference>
<protein>
    <recommendedName>
        <fullName evidence="5">Exodeoxyribonuclease 7 large subunit</fullName>
        <ecNumber evidence="5">3.1.11.6</ecNumber>
    </recommendedName>
    <alternativeName>
        <fullName evidence="5">Exodeoxyribonuclease VII large subunit</fullName>
        <shortName evidence="5">Exonuclease VII large subunit</shortName>
    </alternativeName>
</protein>
<dbReference type="RefSeq" id="WP_315568087.1">
    <property type="nucleotide sequence ID" value="NZ_CP118866.1"/>
</dbReference>
<keyword evidence="10" id="KW-1185">Reference proteome</keyword>
<keyword evidence="3 5" id="KW-0378">Hydrolase</keyword>
<evidence type="ECO:0000256" key="4">
    <source>
        <dbReference type="ARBA" id="ARBA00022839"/>
    </source>
</evidence>
<evidence type="ECO:0000256" key="5">
    <source>
        <dbReference type="HAMAP-Rule" id="MF_00378"/>
    </source>
</evidence>
<evidence type="ECO:0000259" key="7">
    <source>
        <dbReference type="Pfam" id="PF02601"/>
    </source>
</evidence>
<comment type="catalytic activity">
    <reaction evidence="5 6">
        <text>Exonucleolytic cleavage in either 5'- to 3'- or 3'- to 5'-direction to yield nucleoside 5'-phosphates.</text>
        <dbReference type="EC" id="3.1.11.6"/>
    </reaction>
</comment>
<organism evidence="9 10">
    <name type="scientific">Amygdalobacter indicium</name>
    <dbReference type="NCBI Taxonomy" id="3029272"/>
    <lineage>
        <taxon>Bacteria</taxon>
        <taxon>Bacillati</taxon>
        <taxon>Bacillota</taxon>
        <taxon>Clostridia</taxon>
        <taxon>Eubacteriales</taxon>
        <taxon>Oscillospiraceae</taxon>
        <taxon>Amygdalobacter</taxon>
    </lineage>
</organism>